<dbReference type="Pfam" id="PF12898">
    <property type="entry name" value="Stc1"/>
    <property type="match status" value="1"/>
</dbReference>
<keyword evidence="4" id="KW-1185">Reference proteome</keyword>
<reference evidence="3" key="1">
    <citation type="submission" date="2021-03" db="EMBL/GenBank/DDBJ databases">
        <authorList>
            <person name="Tagirdzhanova G."/>
        </authorList>
    </citation>
    <scope>NUCLEOTIDE SEQUENCE</scope>
</reference>
<dbReference type="Proteomes" id="UP000664203">
    <property type="component" value="Unassembled WGS sequence"/>
</dbReference>
<dbReference type="AlphaFoldDB" id="A0A8H3FY00"/>
<proteinExistence type="predicted"/>
<dbReference type="InterPro" id="IPR024630">
    <property type="entry name" value="Stc1"/>
</dbReference>
<feature type="domain" description="Stc1" evidence="2">
    <location>
        <begin position="30"/>
        <end position="113"/>
    </location>
</feature>
<dbReference type="OrthoDB" id="3514033at2759"/>
<feature type="region of interest" description="Disordered" evidence="1">
    <location>
        <begin position="184"/>
        <end position="205"/>
    </location>
</feature>
<evidence type="ECO:0000313" key="3">
    <source>
        <dbReference type="EMBL" id="CAF9933087.1"/>
    </source>
</evidence>
<gene>
    <name evidence="3" type="ORF">ALECFALPRED_005474</name>
</gene>
<feature type="compositionally biased region" description="Polar residues" evidence="1">
    <location>
        <begin position="147"/>
        <end position="171"/>
    </location>
</feature>
<evidence type="ECO:0000313" key="4">
    <source>
        <dbReference type="Proteomes" id="UP000664203"/>
    </source>
</evidence>
<organism evidence="3 4">
    <name type="scientific">Alectoria fallacina</name>
    <dbReference type="NCBI Taxonomy" id="1903189"/>
    <lineage>
        <taxon>Eukaryota</taxon>
        <taxon>Fungi</taxon>
        <taxon>Dikarya</taxon>
        <taxon>Ascomycota</taxon>
        <taxon>Pezizomycotina</taxon>
        <taxon>Lecanoromycetes</taxon>
        <taxon>OSLEUM clade</taxon>
        <taxon>Lecanoromycetidae</taxon>
        <taxon>Lecanorales</taxon>
        <taxon>Lecanorineae</taxon>
        <taxon>Parmeliaceae</taxon>
        <taxon>Alectoria</taxon>
    </lineage>
</organism>
<dbReference type="EMBL" id="CAJPDR010000347">
    <property type="protein sequence ID" value="CAF9933087.1"/>
    <property type="molecule type" value="Genomic_DNA"/>
</dbReference>
<name>A0A8H3FY00_9LECA</name>
<comment type="caution">
    <text evidence="3">The sequence shown here is derived from an EMBL/GenBank/DDBJ whole genome shotgun (WGS) entry which is preliminary data.</text>
</comment>
<feature type="region of interest" description="Disordered" evidence="1">
    <location>
        <begin position="134"/>
        <end position="171"/>
    </location>
</feature>
<accession>A0A8H3FY00</accession>
<evidence type="ECO:0000259" key="2">
    <source>
        <dbReference type="Pfam" id="PF12898"/>
    </source>
</evidence>
<evidence type="ECO:0000256" key="1">
    <source>
        <dbReference type="SAM" id="MobiDB-lite"/>
    </source>
</evidence>
<protein>
    <recommendedName>
        <fullName evidence="2">Stc1 domain-containing protein</fullName>
    </recommendedName>
</protein>
<sequence>MPKLRSIYAGGYSEEKKRRLQSYKLPPKIKCAVCHKTKAVNFFSTIQQLELQNGLATGQIENAALEGWVPCVSCTPKQVTELECCICEEIKDLDGFAKAQRRLGENARCITCVAILNGDTPVDGSYREHFKNQLGEDEDGYGSDDSCSNAHENSTFGETESNAGVSLSSGSGYDLNQENLKTLNISSDGQSSKPTASQAATSASVPATKRIRVAAGTGKWQEFAKEGGGESVESISGVEFTGFDHYGNAHQVVRPASTVVSDHSDDDTIADPREQARIAREEVCIQLDFDAED</sequence>